<gene>
    <name evidence="6" type="ORF">CGZ94_02120</name>
</gene>
<dbReference type="Gene3D" id="1.10.3080.10">
    <property type="entry name" value="Clc chloride channel"/>
    <property type="match status" value="1"/>
</dbReference>
<organism evidence="6 7">
    <name type="scientific">Enemella evansiae</name>
    <dbReference type="NCBI Taxonomy" id="2016499"/>
    <lineage>
        <taxon>Bacteria</taxon>
        <taxon>Bacillati</taxon>
        <taxon>Actinomycetota</taxon>
        <taxon>Actinomycetes</taxon>
        <taxon>Propionibacteriales</taxon>
        <taxon>Propionibacteriaceae</taxon>
        <taxon>Enemella</taxon>
    </lineage>
</organism>
<evidence type="ECO:0000256" key="3">
    <source>
        <dbReference type="ARBA" id="ARBA00022989"/>
    </source>
</evidence>
<keyword evidence="2 5" id="KW-0812">Transmembrane</keyword>
<accession>A0A255GWE1</accession>
<evidence type="ECO:0000256" key="2">
    <source>
        <dbReference type="ARBA" id="ARBA00022692"/>
    </source>
</evidence>
<feature type="transmembrane region" description="Helical" evidence="5">
    <location>
        <begin position="179"/>
        <end position="199"/>
    </location>
</feature>
<dbReference type="PANTHER" id="PTHR43427">
    <property type="entry name" value="CHLORIDE CHANNEL PROTEIN CLC-E"/>
    <property type="match status" value="1"/>
</dbReference>
<feature type="transmembrane region" description="Helical" evidence="5">
    <location>
        <begin position="54"/>
        <end position="72"/>
    </location>
</feature>
<feature type="transmembrane region" description="Helical" evidence="5">
    <location>
        <begin position="20"/>
        <end position="42"/>
    </location>
</feature>
<evidence type="ECO:0000256" key="1">
    <source>
        <dbReference type="ARBA" id="ARBA00004141"/>
    </source>
</evidence>
<dbReference type="OrthoDB" id="2729535at2"/>
<dbReference type="GO" id="GO:0015108">
    <property type="term" value="F:chloride transmembrane transporter activity"/>
    <property type="evidence" value="ECO:0007669"/>
    <property type="project" value="InterPro"/>
</dbReference>
<feature type="transmembrane region" description="Helical" evidence="5">
    <location>
        <begin position="294"/>
        <end position="313"/>
    </location>
</feature>
<feature type="transmembrane region" description="Helical" evidence="5">
    <location>
        <begin position="363"/>
        <end position="396"/>
    </location>
</feature>
<proteinExistence type="predicted"/>
<dbReference type="InterPro" id="IPR050368">
    <property type="entry name" value="ClC-type_chloride_channel"/>
</dbReference>
<name>A0A255GWE1_9ACTN</name>
<dbReference type="InterPro" id="IPR001807">
    <property type="entry name" value="ClC"/>
</dbReference>
<keyword evidence="7" id="KW-1185">Reference proteome</keyword>
<dbReference type="Pfam" id="PF00654">
    <property type="entry name" value="Voltage_CLC"/>
    <property type="match status" value="1"/>
</dbReference>
<feature type="transmembrane region" description="Helical" evidence="5">
    <location>
        <begin position="253"/>
        <end position="274"/>
    </location>
</feature>
<feature type="transmembrane region" description="Helical" evidence="5">
    <location>
        <begin position="320"/>
        <end position="343"/>
    </location>
</feature>
<reference evidence="6 7" key="1">
    <citation type="submission" date="2017-07" db="EMBL/GenBank/DDBJ databases">
        <title>Draft whole genome sequences of clinical Proprionibacteriaceae strains.</title>
        <authorList>
            <person name="Bernier A.-M."/>
            <person name="Bernard K."/>
            <person name="Domingo M.-C."/>
        </authorList>
    </citation>
    <scope>NUCLEOTIDE SEQUENCE [LARGE SCALE GENOMIC DNA]</scope>
    <source>
        <strain evidence="6 7">NML 030167</strain>
    </source>
</reference>
<dbReference type="EMBL" id="NMVO01000001">
    <property type="protein sequence ID" value="OYO17704.1"/>
    <property type="molecule type" value="Genomic_DNA"/>
</dbReference>
<feature type="transmembrane region" description="Helical" evidence="5">
    <location>
        <begin position="219"/>
        <end position="241"/>
    </location>
</feature>
<dbReference type="AlphaFoldDB" id="A0A255GWE1"/>
<evidence type="ECO:0000256" key="4">
    <source>
        <dbReference type="ARBA" id="ARBA00023136"/>
    </source>
</evidence>
<sequence>MSESDRAEPEELAPGRWRPLVIAVGYGAVAGAVAALALALMNGVQDLVWSVSEARWYVFVAICIGGILLALLRGNTDDADLQQQIKAAADPRSLHRRRTALLAVSAIIAVGFGGAIGPEAGLIAIVSELSALVSLRITRSQAEARAVGEAGNAAVLSGLYGSPPGAAAYDDDTLGPGKLLTLLAAIAGLVGFLVVYALVSGRPTDLGVPSYPGFRAVDLALAVVPAVAGAAVAAGYVLVGPMIAKLLQRPRSVAVQTLLGTLVFAALATAWPVIRFSGHHEFGEILTMVDERAWLALAGVAVLKLLATAVNLATGWRGGAIFPLLFAGAAAGAATLALVPGLHPSAAIVAGMGAATTIGMRKPLAVLLICAFILHGNALIPLIVGVGIGLIVAQFLPEQEKSH</sequence>
<dbReference type="GO" id="GO:0016020">
    <property type="term" value="C:membrane"/>
    <property type="evidence" value="ECO:0007669"/>
    <property type="project" value="UniProtKB-SubCell"/>
</dbReference>
<keyword evidence="4 5" id="KW-0472">Membrane</keyword>
<protein>
    <recommendedName>
        <fullName evidence="8">Chloride channel protein</fullName>
    </recommendedName>
</protein>
<dbReference type="SUPFAM" id="SSF81340">
    <property type="entry name" value="Clc chloride channel"/>
    <property type="match status" value="1"/>
</dbReference>
<evidence type="ECO:0000313" key="6">
    <source>
        <dbReference type="EMBL" id="OYO17704.1"/>
    </source>
</evidence>
<comment type="subcellular location">
    <subcellularLocation>
        <location evidence="1">Membrane</location>
        <topology evidence="1">Multi-pass membrane protein</topology>
    </subcellularLocation>
</comment>
<dbReference type="PANTHER" id="PTHR43427:SF12">
    <property type="entry name" value="CHLORIDE TRANSPORTER"/>
    <property type="match status" value="1"/>
</dbReference>
<comment type="caution">
    <text evidence="6">The sequence shown here is derived from an EMBL/GenBank/DDBJ whole genome shotgun (WGS) entry which is preliminary data.</text>
</comment>
<evidence type="ECO:0000313" key="7">
    <source>
        <dbReference type="Proteomes" id="UP000215896"/>
    </source>
</evidence>
<dbReference type="InterPro" id="IPR014743">
    <property type="entry name" value="Cl-channel_core"/>
</dbReference>
<dbReference type="Proteomes" id="UP000215896">
    <property type="component" value="Unassembled WGS sequence"/>
</dbReference>
<feature type="transmembrane region" description="Helical" evidence="5">
    <location>
        <begin position="99"/>
        <end position="116"/>
    </location>
</feature>
<dbReference type="CDD" id="cd00400">
    <property type="entry name" value="Voltage_gated_ClC"/>
    <property type="match status" value="1"/>
</dbReference>
<keyword evidence="3 5" id="KW-1133">Transmembrane helix</keyword>
<dbReference type="RefSeq" id="WP_094356625.1">
    <property type="nucleotide sequence ID" value="NZ_NMVK01000009.1"/>
</dbReference>
<evidence type="ECO:0008006" key="8">
    <source>
        <dbReference type="Google" id="ProtNLM"/>
    </source>
</evidence>
<evidence type="ECO:0000256" key="5">
    <source>
        <dbReference type="SAM" id="Phobius"/>
    </source>
</evidence>